<name>A0A8K0P8M8_LADFU</name>
<evidence type="ECO:0000313" key="2">
    <source>
        <dbReference type="EMBL" id="KAG8236088.1"/>
    </source>
</evidence>
<gene>
    <name evidence="2" type="ORF">J437_LFUL016715</name>
</gene>
<sequence>MMFSPKKQTIKIMELVKQQNHTEAIIIKNTKLLDGLLNQLEDLHTDFKDLEKSIRTYQKTQINYTNDIVSLKKKVEDKNHDSTSEIKMSKESTYIEGEMKAKGKLESISFAQEEVIELFRGKNDFNKISHDTMQLDKPINDKNCSRGQNVCTLKSQLEKFYELSEEVKYFERRQKDLLEEKQVEVKSMINDMISVWSKKSKQLEESVIKLAKSINILKKTQRQNLLEGMKKIKNANLSYLTETINQRLEKHVKDNILDLNKYFLSVPEEIRKHGKRSFSEDEGHFHSKSRLY</sequence>
<organism evidence="2 3">
    <name type="scientific">Ladona fulva</name>
    <name type="common">Scarce chaser dragonfly</name>
    <name type="synonym">Libellula fulva</name>
    <dbReference type="NCBI Taxonomy" id="123851"/>
    <lineage>
        <taxon>Eukaryota</taxon>
        <taxon>Metazoa</taxon>
        <taxon>Ecdysozoa</taxon>
        <taxon>Arthropoda</taxon>
        <taxon>Hexapoda</taxon>
        <taxon>Insecta</taxon>
        <taxon>Pterygota</taxon>
        <taxon>Palaeoptera</taxon>
        <taxon>Odonata</taxon>
        <taxon>Epiprocta</taxon>
        <taxon>Anisoptera</taxon>
        <taxon>Libelluloidea</taxon>
        <taxon>Libellulidae</taxon>
        <taxon>Ladona</taxon>
    </lineage>
</organism>
<evidence type="ECO:0000313" key="3">
    <source>
        <dbReference type="Proteomes" id="UP000792457"/>
    </source>
</evidence>
<dbReference type="EMBL" id="KZ308988">
    <property type="protein sequence ID" value="KAG8236088.1"/>
    <property type="molecule type" value="Genomic_DNA"/>
</dbReference>
<dbReference type="AlphaFoldDB" id="A0A8K0P8M8"/>
<reference evidence="2" key="2">
    <citation type="submission" date="2017-10" db="EMBL/GenBank/DDBJ databases">
        <title>Ladona fulva Genome sequencing and assembly.</title>
        <authorList>
            <person name="Murali S."/>
            <person name="Richards S."/>
            <person name="Bandaranaike D."/>
            <person name="Bellair M."/>
            <person name="Blankenburg K."/>
            <person name="Chao H."/>
            <person name="Dinh H."/>
            <person name="Doddapaneni H."/>
            <person name="Dugan-Rocha S."/>
            <person name="Elkadiri S."/>
            <person name="Gnanaolivu R."/>
            <person name="Hernandez B."/>
            <person name="Skinner E."/>
            <person name="Javaid M."/>
            <person name="Lee S."/>
            <person name="Li M."/>
            <person name="Ming W."/>
            <person name="Munidasa M."/>
            <person name="Muniz J."/>
            <person name="Nguyen L."/>
            <person name="Hughes D."/>
            <person name="Osuji N."/>
            <person name="Pu L.-L."/>
            <person name="Puazo M."/>
            <person name="Qu C."/>
            <person name="Quiroz J."/>
            <person name="Raj R."/>
            <person name="Weissenberger G."/>
            <person name="Xin Y."/>
            <person name="Zou X."/>
            <person name="Han Y."/>
            <person name="Worley K."/>
            <person name="Muzny D."/>
            <person name="Gibbs R."/>
        </authorList>
    </citation>
    <scope>NUCLEOTIDE SEQUENCE</scope>
    <source>
        <strain evidence="2">Sampled in the wild</strain>
    </source>
</reference>
<evidence type="ECO:0000256" key="1">
    <source>
        <dbReference type="SAM" id="Coils"/>
    </source>
</evidence>
<accession>A0A8K0P8M8</accession>
<proteinExistence type="predicted"/>
<comment type="caution">
    <text evidence="2">The sequence shown here is derived from an EMBL/GenBank/DDBJ whole genome shotgun (WGS) entry which is preliminary data.</text>
</comment>
<keyword evidence="1" id="KW-0175">Coiled coil</keyword>
<keyword evidence="3" id="KW-1185">Reference proteome</keyword>
<dbReference type="Proteomes" id="UP000792457">
    <property type="component" value="Unassembled WGS sequence"/>
</dbReference>
<feature type="coiled-coil region" evidence="1">
    <location>
        <begin position="33"/>
        <end position="60"/>
    </location>
</feature>
<protein>
    <submittedName>
        <fullName evidence="2">Uncharacterized protein</fullName>
    </submittedName>
</protein>
<reference evidence="2" key="1">
    <citation type="submission" date="2013-04" db="EMBL/GenBank/DDBJ databases">
        <authorList>
            <person name="Qu J."/>
            <person name="Murali S.C."/>
            <person name="Bandaranaike D."/>
            <person name="Bellair M."/>
            <person name="Blankenburg K."/>
            <person name="Chao H."/>
            <person name="Dinh H."/>
            <person name="Doddapaneni H."/>
            <person name="Downs B."/>
            <person name="Dugan-Rocha S."/>
            <person name="Elkadiri S."/>
            <person name="Gnanaolivu R.D."/>
            <person name="Hernandez B."/>
            <person name="Javaid M."/>
            <person name="Jayaseelan J.C."/>
            <person name="Lee S."/>
            <person name="Li M."/>
            <person name="Ming W."/>
            <person name="Munidasa M."/>
            <person name="Muniz J."/>
            <person name="Nguyen L."/>
            <person name="Ongeri F."/>
            <person name="Osuji N."/>
            <person name="Pu L.-L."/>
            <person name="Puazo M."/>
            <person name="Qu C."/>
            <person name="Quiroz J."/>
            <person name="Raj R."/>
            <person name="Weissenberger G."/>
            <person name="Xin Y."/>
            <person name="Zou X."/>
            <person name="Han Y."/>
            <person name="Richards S."/>
            <person name="Worley K."/>
            <person name="Muzny D."/>
            <person name="Gibbs R."/>
        </authorList>
    </citation>
    <scope>NUCLEOTIDE SEQUENCE</scope>
    <source>
        <strain evidence="2">Sampled in the wild</strain>
    </source>
</reference>